<keyword evidence="1 2" id="KW-0732">Signal</keyword>
<evidence type="ECO:0000256" key="1">
    <source>
        <dbReference type="ARBA" id="ARBA00022729"/>
    </source>
</evidence>
<sequence length="364" mass="41666">MSTIRIYVLLCTLLFIICPSAQAADVSSTKTWTITFSQPVDEQSLSPASIQLKTPSGQLHPARLTQLDDITVQISPLTPYKESGTYSISIANVRSIHDQLITPHTTSFTFTPVPKATWIWNAYSLNEADAQFLISEGVTKVYVQVESELPYEAYVLFFHILQQHNIEIYALEGFAGLQFQDDQKTERFLHWVTQFQQQYGYFTGIHIDVEPYTDPSCQQNEQQLLEQYFFYIQQLQQTSDALALRFEIDIPFWFDEIIYTNDFGTGVASHWLIDHSDEVTIMAYRNNSTAILPLVADEFSYATHKQKPLTIAIETAPSFEGDFISFYNTSTLTLYEAIDVLYATYHTPIAIHYLPTWQALVNTH</sequence>
<dbReference type="AlphaFoldDB" id="A0A1C0YAQ8"/>
<comment type="caution">
    <text evidence="4">The sequence shown here is derived from an EMBL/GenBank/DDBJ whole genome shotgun (WGS) entry which is preliminary data.</text>
</comment>
<dbReference type="Proteomes" id="UP000093482">
    <property type="component" value="Unassembled WGS sequence"/>
</dbReference>
<feature type="chain" id="PRO_5008648987" description="SbsA Ig-like domain-containing protein" evidence="2">
    <location>
        <begin position="24"/>
        <end position="364"/>
    </location>
</feature>
<gene>
    <name evidence="4" type="ORF">A6K76_15995</name>
</gene>
<feature type="domain" description="SbsA Ig-like" evidence="3">
    <location>
        <begin position="18"/>
        <end position="109"/>
    </location>
</feature>
<evidence type="ECO:0000313" key="4">
    <source>
        <dbReference type="EMBL" id="OCS84219.1"/>
    </source>
</evidence>
<protein>
    <recommendedName>
        <fullName evidence="3">SbsA Ig-like domain-containing protein</fullName>
    </recommendedName>
</protein>
<dbReference type="EMBL" id="MATO01000082">
    <property type="protein sequence ID" value="OCS84219.1"/>
    <property type="molecule type" value="Genomic_DNA"/>
</dbReference>
<reference evidence="4 5" key="1">
    <citation type="submission" date="2016-07" db="EMBL/GenBank/DDBJ databases">
        <title>Caryophanon latum genome sequencing.</title>
        <authorList>
            <person name="Verma A."/>
            <person name="Pal Y."/>
            <person name="Krishnamurthi S."/>
        </authorList>
    </citation>
    <scope>NUCLEOTIDE SEQUENCE [LARGE SCALE GENOMIC DNA]</scope>
    <source>
        <strain evidence="4 5">DSM 14151</strain>
    </source>
</reference>
<accession>A0A1C0YAQ8</accession>
<keyword evidence="5" id="KW-1185">Reference proteome</keyword>
<organism evidence="4 5">
    <name type="scientific">Caryophanon latum</name>
    <dbReference type="NCBI Taxonomy" id="33977"/>
    <lineage>
        <taxon>Bacteria</taxon>
        <taxon>Bacillati</taxon>
        <taxon>Bacillota</taxon>
        <taxon>Bacilli</taxon>
        <taxon>Bacillales</taxon>
        <taxon>Caryophanaceae</taxon>
        <taxon>Caryophanon</taxon>
    </lineage>
</organism>
<dbReference type="Pfam" id="PF13205">
    <property type="entry name" value="Big_5"/>
    <property type="match status" value="1"/>
</dbReference>
<dbReference type="InterPro" id="IPR032812">
    <property type="entry name" value="SbsA_Ig"/>
</dbReference>
<evidence type="ECO:0000259" key="3">
    <source>
        <dbReference type="Pfam" id="PF13205"/>
    </source>
</evidence>
<dbReference type="RefSeq" id="WP_066466577.1">
    <property type="nucleotide sequence ID" value="NZ_MATO01000082.1"/>
</dbReference>
<evidence type="ECO:0000256" key="2">
    <source>
        <dbReference type="SAM" id="SignalP"/>
    </source>
</evidence>
<evidence type="ECO:0000313" key="5">
    <source>
        <dbReference type="Proteomes" id="UP000093482"/>
    </source>
</evidence>
<name>A0A1C0YAQ8_9BACL</name>
<dbReference type="Gene3D" id="2.60.40.1220">
    <property type="match status" value="1"/>
</dbReference>
<feature type="signal peptide" evidence="2">
    <location>
        <begin position="1"/>
        <end position="23"/>
    </location>
</feature>
<proteinExistence type="predicted"/>
<dbReference type="InterPro" id="IPR014755">
    <property type="entry name" value="Cu-Rt/internalin_Ig-like"/>
</dbReference>